<evidence type="ECO:0000256" key="1">
    <source>
        <dbReference type="SAM" id="MobiDB-lite"/>
    </source>
</evidence>
<accession>A0ABW0WCP3</accession>
<proteinExistence type="predicted"/>
<comment type="caution">
    <text evidence="2">The sequence shown here is derived from an EMBL/GenBank/DDBJ whole genome shotgun (WGS) entry which is preliminary data.</text>
</comment>
<sequence>MRLYSRMGVTALDDPEYGNFQADETGAFDFPDGVSDRLHGFHYRGRPMWETDIERQNRLINEELERRKDPSTLLSAVEQLVKAASATAALTQPAAPAEPAPAPAKKVPAKRAAAKTAQ</sequence>
<evidence type="ECO:0000313" key="2">
    <source>
        <dbReference type="EMBL" id="MFC5654521.1"/>
    </source>
</evidence>
<gene>
    <name evidence="2" type="ORF">ACFP3J_03305</name>
</gene>
<dbReference type="EMBL" id="JBHSOE010000003">
    <property type="protein sequence ID" value="MFC5654521.1"/>
    <property type="molecule type" value="Genomic_DNA"/>
</dbReference>
<dbReference type="Proteomes" id="UP001596065">
    <property type="component" value="Unassembled WGS sequence"/>
</dbReference>
<keyword evidence="3" id="KW-1185">Reference proteome</keyword>
<protein>
    <submittedName>
        <fullName evidence="2">Uncharacterized protein</fullName>
    </submittedName>
</protein>
<feature type="compositionally biased region" description="Basic residues" evidence="1">
    <location>
        <begin position="107"/>
        <end position="118"/>
    </location>
</feature>
<reference evidence="3" key="1">
    <citation type="journal article" date="2019" name="Int. J. Syst. Evol. Microbiol.">
        <title>The Global Catalogue of Microorganisms (GCM) 10K type strain sequencing project: providing services to taxonomists for standard genome sequencing and annotation.</title>
        <authorList>
            <consortium name="The Broad Institute Genomics Platform"/>
            <consortium name="The Broad Institute Genome Sequencing Center for Infectious Disease"/>
            <person name="Wu L."/>
            <person name="Ma J."/>
        </authorList>
    </citation>
    <scope>NUCLEOTIDE SEQUENCE [LARGE SCALE GENOMIC DNA]</scope>
    <source>
        <strain evidence="3">KCTC 5701</strain>
    </source>
</reference>
<dbReference type="RefSeq" id="WP_344347291.1">
    <property type="nucleotide sequence ID" value="NZ_BAAASM010000009.1"/>
</dbReference>
<name>A0ABW0WCP3_STRNO</name>
<organism evidence="2 3">
    <name type="scientific">Streptomyces nogalater</name>
    <dbReference type="NCBI Taxonomy" id="38314"/>
    <lineage>
        <taxon>Bacteria</taxon>
        <taxon>Bacillati</taxon>
        <taxon>Actinomycetota</taxon>
        <taxon>Actinomycetes</taxon>
        <taxon>Kitasatosporales</taxon>
        <taxon>Streptomycetaceae</taxon>
        <taxon>Streptomyces</taxon>
    </lineage>
</organism>
<evidence type="ECO:0000313" key="3">
    <source>
        <dbReference type="Proteomes" id="UP001596065"/>
    </source>
</evidence>
<feature type="region of interest" description="Disordered" evidence="1">
    <location>
        <begin position="89"/>
        <end position="118"/>
    </location>
</feature>